<gene>
    <name evidence="4" type="ORF">DY240_23560</name>
</gene>
<feature type="compositionally biased region" description="Basic and acidic residues" evidence="2">
    <location>
        <begin position="319"/>
        <end position="330"/>
    </location>
</feature>
<sequence>MGVIESARGLLWARRRQPDELAYGVALAHERFPPDELLAQAAAAERAGFDLVCCSDHLAPWWEPGDPAPAAGGNAWVWLGAASQVTSTVALGPAVTAVVHRYNPVVVAQQIATLEILAPGRAFLGVGSGEAMNEVPAGMRWPSVREQLDRSEEALTIIRRLLDGETVTFRGRYFQTEAARLYSLPERRPPVFMSAFGPQAAQIAGRHADGVWTLADPRTVPAVVAGYRRACEEAGREPGEIILQAIAAVDETGDAALDSAREWKAIQVKSHYSDDIHEPARLQANGRDQVSDLAFKTAGLFSPRSRGPRTQARGAAAARRHDDRGHERGGPRSGRHHPHLRRGGAAAAQGVTTRFRRAPRPALALLDALLLVERAVPGVHDVVVGTVRGLHQLVELEHHRAKLPRADVLDEEHHDERDRSGDPEQHVQPGLSESFDHRDDQPRGHQHRREDGRRRAAGEVDHRPCRRRQATMPGGLF</sequence>
<organism evidence="4 5">
    <name type="scientific">Jiangella rhizosphaerae</name>
    <dbReference type="NCBI Taxonomy" id="2293569"/>
    <lineage>
        <taxon>Bacteria</taxon>
        <taxon>Bacillati</taxon>
        <taxon>Actinomycetota</taxon>
        <taxon>Actinomycetes</taxon>
        <taxon>Jiangellales</taxon>
        <taxon>Jiangellaceae</taxon>
        <taxon>Jiangella</taxon>
    </lineage>
</organism>
<protein>
    <submittedName>
        <fullName evidence="4">LLM class flavin-dependent oxidoreductase</fullName>
    </submittedName>
</protein>
<feature type="compositionally biased region" description="Basic residues" evidence="2">
    <location>
        <begin position="333"/>
        <end position="342"/>
    </location>
</feature>
<dbReference type="Pfam" id="PF00296">
    <property type="entry name" value="Bac_luciferase"/>
    <property type="match status" value="1"/>
</dbReference>
<dbReference type="OrthoDB" id="180193at2"/>
<comment type="caution">
    <text evidence="4">The sequence shown here is derived from an EMBL/GenBank/DDBJ whole genome shotgun (WGS) entry which is preliminary data.</text>
</comment>
<dbReference type="Gene3D" id="3.20.20.30">
    <property type="entry name" value="Luciferase-like domain"/>
    <property type="match status" value="1"/>
</dbReference>
<proteinExistence type="predicted"/>
<feature type="compositionally biased region" description="Low complexity" evidence="2">
    <location>
        <begin position="308"/>
        <end position="317"/>
    </location>
</feature>
<reference evidence="4 5" key="1">
    <citation type="submission" date="2018-09" db="EMBL/GenBank/DDBJ databases">
        <title>Isolation, diversity and antifungal activity of actinobacteria from wheat.</title>
        <authorList>
            <person name="Han C."/>
        </authorList>
    </citation>
    <scope>NUCLEOTIDE SEQUENCE [LARGE SCALE GENOMIC DNA]</scope>
    <source>
        <strain evidence="4 5">NEAU-YY265</strain>
    </source>
</reference>
<dbReference type="InterPro" id="IPR050564">
    <property type="entry name" value="F420-G6PD/mer"/>
</dbReference>
<dbReference type="GO" id="GO:0016705">
    <property type="term" value="F:oxidoreductase activity, acting on paired donors, with incorporation or reduction of molecular oxygen"/>
    <property type="evidence" value="ECO:0007669"/>
    <property type="project" value="InterPro"/>
</dbReference>
<dbReference type="AlphaFoldDB" id="A0A418KKF2"/>
<dbReference type="PANTHER" id="PTHR43244:SF1">
    <property type="entry name" value="5,10-METHYLENETETRAHYDROMETHANOPTERIN REDUCTASE"/>
    <property type="match status" value="1"/>
</dbReference>
<dbReference type="EMBL" id="QUAL01000300">
    <property type="protein sequence ID" value="RIQ15833.1"/>
    <property type="molecule type" value="Genomic_DNA"/>
</dbReference>
<dbReference type="InterPro" id="IPR011251">
    <property type="entry name" value="Luciferase-like_dom"/>
</dbReference>
<feature type="compositionally biased region" description="Basic and acidic residues" evidence="2">
    <location>
        <begin position="405"/>
        <end position="425"/>
    </location>
</feature>
<keyword evidence="5" id="KW-1185">Reference proteome</keyword>
<accession>A0A418KKF2</accession>
<evidence type="ECO:0000256" key="2">
    <source>
        <dbReference type="SAM" id="MobiDB-lite"/>
    </source>
</evidence>
<feature type="region of interest" description="Disordered" evidence="2">
    <location>
        <begin position="405"/>
        <end position="477"/>
    </location>
</feature>
<dbReference type="SUPFAM" id="SSF51679">
    <property type="entry name" value="Bacterial luciferase-like"/>
    <property type="match status" value="1"/>
</dbReference>
<evidence type="ECO:0000313" key="4">
    <source>
        <dbReference type="EMBL" id="RIQ15833.1"/>
    </source>
</evidence>
<evidence type="ECO:0000259" key="3">
    <source>
        <dbReference type="Pfam" id="PF00296"/>
    </source>
</evidence>
<dbReference type="Proteomes" id="UP000284057">
    <property type="component" value="Unassembled WGS sequence"/>
</dbReference>
<feature type="region of interest" description="Disordered" evidence="2">
    <location>
        <begin position="298"/>
        <end position="352"/>
    </location>
</feature>
<evidence type="ECO:0000313" key="5">
    <source>
        <dbReference type="Proteomes" id="UP000284057"/>
    </source>
</evidence>
<dbReference type="PANTHER" id="PTHR43244">
    <property type="match status" value="1"/>
</dbReference>
<feature type="compositionally biased region" description="Basic and acidic residues" evidence="2">
    <location>
        <begin position="434"/>
        <end position="463"/>
    </location>
</feature>
<evidence type="ECO:0000256" key="1">
    <source>
        <dbReference type="ARBA" id="ARBA00023002"/>
    </source>
</evidence>
<dbReference type="CDD" id="cd01097">
    <property type="entry name" value="Tetrahydromethanopterin_reductase"/>
    <property type="match status" value="1"/>
</dbReference>
<feature type="domain" description="Luciferase-like" evidence="3">
    <location>
        <begin position="25"/>
        <end position="282"/>
    </location>
</feature>
<keyword evidence="1" id="KW-0560">Oxidoreductase</keyword>
<name>A0A418KKF2_9ACTN</name>
<dbReference type="InterPro" id="IPR036661">
    <property type="entry name" value="Luciferase-like_sf"/>
</dbReference>